<evidence type="ECO:0000313" key="10">
    <source>
        <dbReference type="Proteomes" id="UP001500171"/>
    </source>
</evidence>
<dbReference type="Pfam" id="PF01346">
    <property type="entry name" value="FKBP_N"/>
    <property type="match status" value="1"/>
</dbReference>
<dbReference type="PANTHER" id="PTHR43811">
    <property type="entry name" value="FKBP-TYPE PEPTIDYL-PROLYL CIS-TRANS ISOMERASE FKPA"/>
    <property type="match status" value="1"/>
</dbReference>
<keyword evidence="4 5" id="KW-0413">Isomerase</keyword>
<evidence type="ECO:0000256" key="6">
    <source>
        <dbReference type="RuleBase" id="RU003915"/>
    </source>
</evidence>
<dbReference type="SUPFAM" id="SSF54534">
    <property type="entry name" value="FKBP-like"/>
    <property type="match status" value="1"/>
</dbReference>
<keyword evidence="7" id="KW-0732">Signal</keyword>
<dbReference type="Gene3D" id="1.10.287.460">
    <property type="entry name" value="Peptidyl-prolyl cis-trans isomerase, FKBP-type, N-terminal domain"/>
    <property type="match status" value="1"/>
</dbReference>
<dbReference type="Gene3D" id="3.10.50.40">
    <property type="match status" value="1"/>
</dbReference>
<dbReference type="RefSeq" id="WP_345491508.1">
    <property type="nucleotide sequence ID" value="NZ_BAABHY010000005.1"/>
</dbReference>
<dbReference type="PANTHER" id="PTHR43811:SF19">
    <property type="entry name" value="39 KDA FK506-BINDING NUCLEAR PROTEIN"/>
    <property type="match status" value="1"/>
</dbReference>
<evidence type="ECO:0000313" key="9">
    <source>
        <dbReference type="EMBL" id="GAA5112304.1"/>
    </source>
</evidence>
<proteinExistence type="inferred from homology"/>
<comment type="catalytic activity">
    <reaction evidence="1 5 6">
        <text>[protein]-peptidylproline (omega=180) = [protein]-peptidylproline (omega=0)</text>
        <dbReference type="Rhea" id="RHEA:16237"/>
        <dbReference type="Rhea" id="RHEA-COMP:10747"/>
        <dbReference type="Rhea" id="RHEA-COMP:10748"/>
        <dbReference type="ChEBI" id="CHEBI:83833"/>
        <dbReference type="ChEBI" id="CHEBI:83834"/>
        <dbReference type="EC" id="5.2.1.8"/>
    </reaction>
</comment>
<evidence type="ECO:0000256" key="2">
    <source>
        <dbReference type="ARBA" id="ARBA00006577"/>
    </source>
</evidence>
<evidence type="ECO:0000256" key="4">
    <source>
        <dbReference type="ARBA" id="ARBA00023235"/>
    </source>
</evidence>
<dbReference type="InterPro" id="IPR046357">
    <property type="entry name" value="PPIase_dom_sf"/>
</dbReference>
<dbReference type="InterPro" id="IPR001179">
    <property type="entry name" value="PPIase_FKBP_dom"/>
</dbReference>
<protein>
    <recommendedName>
        <fullName evidence="6">Peptidyl-prolyl cis-trans isomerase</fullName>
        <ecNumber evidence="6">5.2.1.8</ecNumber>
    </recommendedName>
</protein>
<dbReference type="Proteomes" id="UP001500171">
    <property type="component" value="Unassembled WGS sequence"/>
</dbReference>
<dbReference type="GO" id="GO:0016853">
    <property type="term" value="F:isomerase activity"/>
    <property type="evidence" value="ECO:0007669"/>
    <property type="project" value="UniProtKB-KW"/>
</dbReference>
<comment type="similarity">
    <text evidence="2 6">Belongs to the FKBP-type PPIase family.</text>
</comment>
<keyword evidence="10" id="KW-1185">Reference proteome</keyword>
<dbReference type="InterPro" id="IPR036944">
    <property type="entry name" value="PPIase_FKBP_N_sf"/>
</dbReference>
<sequence length="264" mass="28480">MKSLLKMTLIGGAIVFALAGCDDKKDNTVAAQPTPTEAVATDGKIEVDASKEAYAVGASFGNYLKSNLERGKVTLDSAQVIQGFDDAFSDKSKYTQEEIQFILAELDKRLQTEAKDRFETEKAASVASGDKYREEFAKQEGVKQTESGLLYQIIDEGTGKHPTADDVVIVHYTGTLVDGQKFDSSYDRGEPTRFPLSGVIKGWTEGIQLIGVGGKIKLVVPPELAYGDEEKPSYGGNVGIPPASTLVFEVELFGINDDQPAAQQ</sequence>
<gene>
    <name evidence="9" type="primary">fkpA</name>
    <name evidence="9" type="ORF">GCM10023211_18740</name>
</gene>
<dbReference type="InterPro" id="IPR000774">
    <property type="entry name" value="PPIase_FKBP_N"/>
</dbReference>
<feature type="signal peptide" evidence="7">
    <location>
        <begin position="1"/>
        <end position="19"/>
    </location>
</feature>
<reference evidence="10" key="1">
    <citation type="journal article" date="2019" name="Int. J. Syst. Evol. Microbiol.">
        <title>The Global Catalogue of Microorganisms (GCM) 10K type strain sequencing project: providing services to taxonomists for standard genome sequencing and annotation.</title>
        <authorList>
            <consortium name="The Broad Institute Genomics Platform"/>
            <consortium name="The Broad Institute Genome Sequencing Center for Infectious Disease"/>
            <person name="Wu L."/>
            <person name="Ma J."/>
        </authorList>
    </citation>
    <scope>NUCLEOTIDE SEQUENCE [LARGE SCALE GENOMIC DNA]</scope>
    <source>
        <strain evidence="10">JCM 18050</strain>
    </source>
</reference>
<evidence type="ECO:0000256" key="1">
    <source>
        <dbReference type="ARBA" id="ARBA00000971"/>
    </source>
</evidence>
<dbReference type="EMBL" id="BAABHY010000005">
    <property type="protein sequence ID" value="GAA5112304.1"/>
    <property type="molecule type" value="Genomic_DNA"/>
</dbReference>
<dbReference type="EC" id="5.2.1.8" evidence="6"/>
<dbReference type="NCBIfam" id="NF008150">
    <property type="entry name" value="PRK10902.1"/>
    <property type="match status" value="1"/>
</dbReference>
<evidence type="ECO:0000256" key="5">
    <source>
        <dbReference type="PROSITE-ProRule" id="PRU00277"/>
    </source>
</evidence>
<feature type="chain" id="PRO_5046734861" description="Peptidyl-prolyl cis-trans isomerase" evidence="7">
    <location>
        <begin position="20"/>
        <end position="264"/>
    </location>
</feature>
<name>A0ABP9NB83_9GAMM</name>
<organism evidence="9 10">
    <name type="scientific">Orbus sasakiae</name>
    <dbReference type="NCBI Taxonomy" id="1078475"/>
    <lineage>
        <taxon>Bacteria</taxon>
        <taxon>Pseudomonadati</taxon>
        <taxon>Pseudomonadota</taxon>
        <taxon>Gammaproteobacteria</taxon>
        <taxon>Orbales</taxon>
        <taxon>Orbaceae</taxon>
        <taxon>Orbus</taxon>
    </lineage>
</organism>
<feature type="domain" description="PPIase FKBP-type" evidence="8">
    <location>
        <begin position="165"/>
        <end position="256"/>
    </location>
</feature>
<keyword evidence="3 5" id="KW-0697">Rotamase</keyword>
<accession>A0ABP9NB83</accession>
<evidence type="ECO:0000256" key="7">
    <source>
        <dbReference type="SAM" id="SignalP"/>
    </source>
</evidence>
<comment type="caution">
    <text evidence="9">The sequence shown here is derived from an EMBL/GenBank/DDBJ whole genome shotgun (WGS) entry which is preliminary data.</text>
</comment>
<dbReference type="PROSITE" id="PS51257">
    <property type="entry name" value="PROKAR_LIPOPROTEIN"/>
    <property type="match status" value="1"/>
</dbReference>
<evidence type="ECO:0000259" key="8">
    <source>
        <dbReference type="PROSITE" id="PS50059"/>
    </source>
</evidence>
<dbReference type="PROSITE" id="PS50059">
    <property type="entry name" value="FKBP_PPIASE"/>
    <property type="match status" value="1"/>
</dbReference>
<dbReference type="Pfam" id="PF00254">
    <property type="entry name" value="FKBP_C"/>
    <property type="match status" value="1"/>
</dbReference>
<evidence type="ECO:0000256" key="3">
    <source>
        <dbReference type="ARBA" id="ARBA00023110"/>
    </source>
</evidence>